<accession>A0A2A9MN82</accession>
<feature type="compositionally biased region" description="Low complexity" evidence="1">
    <location>
        <begin position="47"/>
        <end position="66"/>
    </location>
</feature>
<dbReference type="VEuPathDB" id="ToxoDB:BESB_037550"/>
<feature type="compositionally biased region" description="Basic residues" evidence="1">
    <location>
        <begin position="406"/>
        <end position="417"/>
    </location>
</feature>
<dbReference type="AlphaFoldDB" id="A0A2A9MN82"/>
<feature type="region of interest" description="Disordered" evidence="1">
    <location>
        <begin position="107"/>
        <end position="441"/>
    </location>
</feature>
<feature type="compositionally biased region" description="Basic and acidic residues" evidence="1">
    <location>
        <begin position="304"/>
        <end position="314"/>
    </location>
</feature>
<comment type="caution">
    <text evidence="2">The sequence shown here is derived from an EMBL/GenBank/DDBJ whole genome shotgun (WGS) entry which is preliminary data.</text>
</comment>
<feature type="compositionally biased region" description="Basic and acidic residues" evidence="1">
    <location>
        <begin position="418"/>
        <end position="429"/>
    </location>
</feature>
<feature type="compositionally biased region" description="Low complexity" evidence="1">
    <location>
        <begin position="174"/>
        <end position="188"/>
    </location>
</feature>
<feature type="compositionally biased region" description="Basic and acidic residues" evidence="1">
    <location>
        <begin position="252"/>
        <end position="265"/>
    </location>
</feature>
<evidence type="ECO:0000313" key="3">
    <source>
        <dbReference type="Proteomes" id="UP000224006"/>
    </source>
</evidence>
<proteinExistence type="predicted"/>
<keyword evidence="3" id="KW-1185">Reference proteome</keyword>
<sequence>MGGGARVGSAAGVRTPAADTEDGFLVEFNRSDDLPEFLQDLANECKASGSPTSSAFAGAAAGQSFSKGRRRRVGAGATEKDERAPPPIVGFSALTQAASALVKNLAHRQKKAARREKERERDIALGAQDAGGKETADTDDDDDEFGSRASFVKATLSQRSQRAQELLKKSEARGTAAKAAGATKATAADKLQRQNQVGTLEDAKRRKKKKQTGAPGETIQSGAGEKKGTAKEDGEEASTEDRTGGSAAADRVAVKDKDRHDDQTDRKKRKRETGREPEATPSARTESPEECEKKHASKQKKAHILKDRAAEKQTRASPPLPSGSSPSAGGKHRDIDGIGHQGKKTRDKLGAGPQISHHQQSANGEKNRDSQLPHSLPWERSSGKTMQGRTIKIRRAVGTNGEEKARRKTKTRSRQKNIRKDNRPDHMVEFDSVCERGQLPP</sequence>
<organism evidence="2 3">
    <name type="scientific">Besnoitia besnoiti</name>
    <name type="common">Apicomplexan protozoan</name>
    <dbReference type="NCBI Taxonomy" id="94643"/>
    <lineage>
        <taxon>Eukaryota</taxon>
        <taxon>Sar</taxon>
        <taxon>Alveolata</taxon>
        <taxon>Apicomplexa</taxon>
        <taxon>Conoidasida</taxon>
        <taxon>Coccidia</taxon>
        <taxon>Eucoccidiorida</taxon>
        <taxon>Eimeriorina</taxon>
        <taxon>Sarcocystidae</taxon>
        <taxon>Besnoitia</taxon>
    </lineage>
</organism>
<gene>
    <name evidence="2" type="ORF">BESB_037550</name>
</gene>
<dbReference type="OrthoDB" id="333383at2759"/>
<evidence type="ECO:0000313" key="2">
    <source>
        <dbReference type="EMBL" id="PFH37297.1"/>
    </source>
</evidence>
<dbReference type="Proteomes" id="UP000224006">
    <property type="component" value="Chromosome II"/>
</dbReference>
<reference evidence="2 3" key="1">
    <citation type="submission" date="2017-09" db="EMBL/GenBank/DDBJ databases">
        <title>Genome sequencing of Besnoitia besnoiti strain Bb-Ger1.</title>
        <authorList>
            <person name="Schares G."/>
            <person name="Venepally P."/>
            <person name="Lorenzi H.A."/>
        </authorList>
    </citation>
    <scope>NUCLEOTIDE SEQUENCE [LARGE SCALE GENOMIC DNA]</scope>
    <source>
        <strain evidence="2 3">Bb-Ger1</strain>
    </source>
</reference>
<dbReference type="GeneID" id="40308736"/>
<evidence type="ECO:0000256" key="1">
    <source>
        <dbReference type="SAM" id="MobiDB-lite"/>
    </source>
</evidence>
<dbReference type="RefSeq" id="XP_029221306.1">
    <property type="nucleotide sequence ID" value="XM_029362341.1"/>
</dbReference>
<protein>
    <submittedName>
        <fullName evidence="2">Uncharacterized protein</fullName>
    </submittedName>
</protein>
<feature type="region of interest" description="Disordered" evidence="1">
    <location>
        <begin position="45"/>
        <end position="88"/>
    </location>
</feature>
<dbReference type="EMBL" id="NWUJ01000002">
    <property type="protein sequence ID" value="PFH37297.1"/>
    <property type="molecule type" value="Genomic_DNA"/>
</dbReference>
<name>A0A2A9MN82_BESBE</name>
<dbReference type="KEGG" id="bbes:BESB_037550"/>